<proteinExistence type="predicted"/>
<accession>A0A2B7ZQ59</accession>
<evidence type="ECO:0000313" key="2">
    <source>
        <dbReference type="Proteomes" id="UP000226031"/>
    </source>
</evidence>
<name>A0A2B7ZQ59_9EURO</name>
<reference evidence="1 2" key="1">
    <citation type="submission" date="2017-10" db="EMBL/GenBank/DDBJ databases">
        <title>Comparative genomics in systemic dimorphic fungi from Ajellomycetaceae.</title>
        <authorList>
            <person name="Munoz J.F."/>
            <person name="Mcewen J.G."/>
            <person name="Clay O.K."/>
            <person name="Cuomo C.A."/>
        </authorList>
    </citation>
    <scope>NUCLEOTIDE SEQUENCE [LARGE SCALE GENOMIC DNA]</scope>
    <source>
        <strain evidence="1 2">UAMH4076</strain>
    </source>
</reference>
<comment type="caution">
    <text evidence="1">The sequence shown here is derived from an EMBL/GenBank/DDBJ whole genome shotgun (WGS) entry which is preliminary data.</text>
</comment>
<protein>
    <submittedName>
        <fullName evidence="1">Uncharacterized protein</fullName>
    </submittedName>
</protein>
<dbReference type="Proteomes" id="UP000226031">
    <property type="component" value="Unassembled WGS sequence"/>
</dbReference>
<keyword evidence="2" id="KW-1185">Reference proteome</keyword>
<sequence length="92" mass="10807">MRADFAIRFIKNGIPKKVILIENRRRACSRRTLREVPPIRSRDYRNLHANLLFGPGPDENTLRNNPTAHTGDYYELKDNEDEVHKFVASTYH</sequence>
<dbReference type="EMBL" id="PDND01000023">
    <property type="protein sequence ID" value="PGH35323.1"/>
    <property type="molecule type" value="Genomic_DNA"/>
</dbReference>
<evidence type="ECO:0000313" key="1">
    <source>
        <dbReference type="EMBL" id="PGH35323.1"/>
    </source>
</evidence>
<gene>
    <name evidence="1" type="ORF">GX50_01787</name>
</gene>
<organism evidence="1 2">
    <name type="scientific">[Emmonsia] crescens</name>
    <dbReference type="NCBI Taxonomy" id="73230"/>
    <lineage>
        <taxon>Eukaryota</taxon>
        <taxon>Fungi</taxon>
        <taxon>Dikarya</taxon>
        <taxon>Ascomycota</taxon>
        <taxon>Pezizomycotina</taxon>
        <taxon>Eurotiomycetes</taxon>
        <taxon>Eurotiomycetidae</taxon>
        <taxon>Onygenales</taxon>
        <taxon>Ajellomycetaceae</taxon>
        <taxon>Emergomyces</taxon>
    </lineage>
</organism>
<dbReference type="AlphaFoldDB" id="A0A2B7ZQ59"/>